<dbReference type="AlphaFoldDB" id="A0A0E9WBE5"/>
<reference evidence="1" key="2">
    <citation type="journal article" date="2015" name="Fish Shellfish Immunol.">
        <title>Early steps in the European eel (Anguilla anguilla)-Vibrio vulnificus interaction in the gills: Role of the RtxA13 toxin.</title>
        <authorList>
            <person name="Callol A."/>
            <person name="Pajuelo D."/>
            <person name="Ebbesson L."/>
            <person name="Teles M."/>
            <person name="MacKenzie S."/>
            <person name="Amaro C."/>
        </authorList>
    </citation>
    <scope>NUCLEOTIDE SEQUENCE</scope>
</reference>
<dbReference type="EMBL" id="GBXM01021702">
    <property type="protein sequence ID" value="JAH86875.1"/>
    <property type="molecule type" value="Transcribed_RNA"/>
</dbReference>
<evidence type="ECO:0000313" key="1">
    <source>
        <dbReference type="EMBL" id="JAH86875.1"/>
    </source>
</evidence>
<proteinExistence type="predicted"/>
<protein>
    <submittedName>
        <fullName evidence="1">Uncharacterized protein</fullName>
    </submittedName>
</protein>
<name>A0A0E9WBE5_ANGAN</name>
<sequence length="87" mass="10164">MYVAKIAFLKAKKTDTVGPLWGKCKPLTNSCVTFRMRTDTAIPGTLLHYYFFLCTWGRPSHNCWNFFFETHNHQCLLHKKSHSLTIL</sequence>
<organism evidence="1">
    <name type="scientific">Anguilla anguilla</name>
    <name type="common">European freshwater eel</name>
    <name type="synonym">Muraena anguilla</name>
    <dbReference type="NCBI Taxonomy" id="7936"/>
    <lineage>
        <taxon>Eukaryota</taxon>
        <taxon>Metazoa</taxon>
        <taxon>Chordata</taxon>
        <taxon>Craniata</taxon>
        <taxon>Vertebrata</taxon>
        <taxon>Euteleostomi</taxon>
        <taxon>Actinopterygii</taxon>
        <taxon>Neopterygii</taxon>
        <taxon>Teleostei</taxon>
        <taxon>Anguilliformes</taxon>
        <taxon>Anguillidae</taxon>
        <taxon>Anguilla</taxon>
    </lineage>
</organism>
<reference evidence="1" key="1">
    <citation type="submission" date="2014-11" db="EMBL/GenBank/DDBJ databases">
        <authorList>
            <person name="Amaro Gonzalez C."/>
        </authorList>
    </citation>
    <scope>NUCLEOTIDE SEQUENCE</scope>
</reference>
<accession>A0A0E9WBE5</accession>